<dbReference type="STRING" id="1114924.SAMN05216258_109241"/>
<dbReference type="AlphaFoldDB" id="A0A1I3L7Z8"/>
<proteinExistence type="predicted"/>
<accession>A0A1I3L7Z8</accession>
<dbReference type="Gene3D" id="1.10.1750.10">
    <property type="match status" value="1"/>
</dbReference>
<dbReference type="RefSeq" id="WP_092862927.1">
    <property type="nucleotide sequence ID" value="NZ_FOQH01000009.1"/>
</dbReference>
<organism evidence="1 2">
    <name type="scientific">Albimonas pacifica</name>
    <dbReference type="NCBI Taxonomy" id="1114924"/>
    <lineage>
        <taxon>Bacteria</taxon>
        <taxon>Pseudomonadati</taxon>
        <taxon>Pseudomonadota</taxon>
        <taxon>Alphaproteobacteria</taxon>
        <taxon>Rhodobacterales</taxon>
        <taxon>Paracoccaceae</taxon>
        <taxon>Albimonas</taxon>
    </lineage>
</organism>
<dbReference type="EMBL" id="FOQH01000009">
    <property type="protein sequence ID" value="SFI80636.1"/>
    <property type="molecule type" value="Genomic_DNA"/>
</dbReference>
<evidence type="ECO:0000313" key="1">
    <source>
        <dbReference type="EMBL" id="SFI80636.1"/>
    </source>
</evidence>
<reference evidence="1 2" key="1">
    <citation type="submission" date="2016-10" db="EMBL/GenBank/DDBJ databases">
        <authorList>
            <person name="de Groot N.N."/>
        </authorList>
    </citation>
    <scope>NUCLEOTIDE SEQUENCE [LARGE SCALE GENOMIC DNA]</scope>
    <source>
        <strain evidence="1 2">CGMCC 1.11030</strain>
    </source>
</reference>
<evidence type="ECO:0000313" key="2">
    <source>
        <dbReference type="Proteomes" id="UP000199377"/>
    </source>
</evidence>
<name>A0A1I3L7Z8_9RHOB</name>
<keyword evidence="2" id="KW-1185">Reference proteome</keyword>
<gene>
    <name evidence="1" type="ORF">SAMN05216258_109241</name>
</gene>
<evidence type="ECO:0008006" key="3">
    <source>
        <dbReference type="Google" id="ProtNLM"/>
    </source>
</evidence>
<dbReference type="InterPro" id="IPR010921">
    <property type="entry name" value="Trp_repressor/repl_initiator"/>
</dbReference>
<dbReference type="Proteomes" id="UP000199377">
    <property type="component" value="Unassembled WGS sequence"/>
</dbReference>
<dbReference type="SUPFAM" id="SSF48295">
    <property type="entry name" value="TrpR-like"/>
    <property type="match status" value="1"/>
</dbReference>
<sequence length="133" mass="14021">MTAPRPTLGEAARPIAAASVWWQGRPLDVTARHFATATAQAAGVSEIDVLSPRREGGLARWRTFGLAAAGRCGHLTCAAVAEAFERDPSAVTHAMTTTARAGASDPEVGRRIAEIQWRAMELAVRDLMEGAAA</sequence>
<protein>
    <recommendedName>
        <fullName evidence="3">DnaA protein helix-turn-helix</fullName>
    </recommendedName>
</protein>
<dbReference type="GO" id="GO:0043565">
    <property type="term" value="F:sequence-specific DNA binding"/>
    <property type="evidence" value="ECO:0007669"/>
    <property type="project" value="InterPro"/>
</dbReference>